<evidence type="ECO:0000256" key="6">
    <source>
        <dbReference type="ARBA" id="ARBA00022989"/>
    </source>
</evidence>
<dbReference type="GO" id="GO:0006605">
    <property type="term" value="P:protein targeting"/>
    <property type="evidence" value="ECO:0007669"/>
    <property type="project" value="UniProtKB-UniRule"/>
</dbReference>
<evidence type="ECO:0000256" key="1">
    <source>
        <dbReference type="ARBA" id="ARBA00004370"/>
    </source>
</evidence>
<dbReference type="Pfam" id="PF00584">
    <property type="entry name" value="SecE"/>
    <property type="match status" value="1"/>
</dbReference>
<dbReference type="GO" id="GO:0009306">
    <property type="term" value="P:protein secretion"/>
    <property type="evidence" value="ECO:0007669"/>
    <property type="project" value="UniProtKB-UniRule"/>
</dbReference>
<accession>A0A6F8PXZ6</accession>
<evidence type="ECO:0000256" key="9">
    <source>
        <dbReference type="HAMAP-Rule" id="MF_00422"/>
    </source>
</evidence>
<keyword evidence="11" id="KW-1185">Reference proteome</keyword>
<dbReference type="InterPro" id="IPR038379">
    <property type="entry name" value="SecE_sf"/>
</dbReference>
<evidence type="ECO:0000256" key="2">
    <source>
        <dbReference type="ARBA" id="ARBA00022448"/>
    </source>
</evidence>
<keyword evidence="2 9" id="KW-0813">Transport</keyword>
<reference evidence="11" key="1">
    <citation type="submission" date="2019-11" db="EMBL/GenBank/DDBJ databases">
        <title>Isolation and characterization of two novel species in the genus Thiomicrorhabdus.</title>
        <authorList>
            <person name="Mochizuki J."/>
            <person name="Kojima H."/>
            <person name="Fukui M."/>
        </authorList>
    </citation>
    <scope>NUCLEOTIDE SEQUENCE [LARGE SCALE GENOMIC DNA]</scope>
    <source>
        <strain evidence="11">aks77</strain>
    </source>
</reference>
<dbReference type="KEGG" id="tse:THMIRHAS_22410"/>
<name>A0A6F8PXZ6_9GAMM</name>
<evidence type="ECO:0000313" key="10">
    <source>
        <dbReference type="EMBL" id="BBP46868.1"/>
    </source>
</evidence>
<keyword evidence="4 9" id="KW-0812">Transmembrane</keyword>
<dbReference type="PANTHER" id="PTHR33910">
    <property type="entry name" value="PROTEIN TRANSLOCASE SUBUNIT SECE"/>
    <property type="match status" value="1"/>
</dbReference>
<feature type="transmembrane region" description="Helical" evidence="9">
    <location>
        <begin position="54"/>
        <end position="72"/>
    </location>
</feature>
<dbReference type="GO" id="GO:0043952">
    <property type="term" value="P:protein transport by the Sec complex"/>
    <property type="evidence" value="ECO:0007669"/>
    <property type="project" value="UniProtKB-UniRule"/>
</dbReference>
<dbReference type="EMBL" id="AP021889">
    <property type="protein sequence ID" value="BBP46868.1"/>
    <property type="molecule type" value="Genomic_DNA"/>
</dbReference>
<comment type="caution">
    <text evidence="9">Lacks conserved residue(s) required for the propagation of feature annotation.</text>
</comment>
<comment type="subcellular location">
    <subcellularLocation>
        <location evidence="1">Membrane</location>
    </subcellularLocation>
</comment>
<evidence type="ECO:0000256" key="4">
    <source>
        <dbReference type="ARBA" id="ARBA00022692"/>
    </source>
</evidence>
<evidence type="ECO:0000313" key="11">
    <source>
        <dbReference type="Proteomes" id="UP000501726"/>
    </source>
</evidence>
<keyword evidence="7 9" id="KW-0811">Translocation</keyword>
<keyword evidence="6 9" id="KW-1133">Transmembrane helix</keyword>
<evidence type="ECO:0000256" key="8">
    <source>
        <dbReference type="ARBA" id="ARBA00023136"/>
    </source>
</evidence>
<dbReference type="InterPro" id="IPR005807">
    <property type="entry name" value="SecE_bac"/>
</dbReference>
<sequence length="139" mass="15694">MRVVFLPELIDFMSKEQETKSANSSLDTMKLVASLAVLVATLIGYYTFDQAHAVVRVLGMVAGAAVAIFIFYQTTIGKNWFQYISHAKREVRQVVWPTRPETVQMTLIVFVVVILMGIFLWLVDMFFLWAVKLLTGQGG</sequence>
<dbReference type="AlphaFoldDB" id="A0A6F8PXZ6"/>
<keyword evidence="8 9" id="KW-0472">Membrane</keyword>
<feature type="transmembrane region" description="Helical" evidence="9">
    <location>
        <begin position="31"/>
        <end position="48"/>
    </location>
</feature>
<dbReference type="NCBIfam" id="TIGR00964">
    <property type="entry name" value="secE_bact"/>
    <property type="match status" value="1"/>
</dbReference>
<dbReference type="GO" id="GO:0065002">
    <property type="term" value="P:intracellular protein transmembrane transport"/>
    <property type="evidence" value="ECO:0007669"/>
    <property type="project" value="UniProtKB-UniRule"/>
</dbReference>
<comment type="similarity">
    <text evidence="9">Belongs to the SecE/SEC61-gamma family.</text>
</comment>
<organism evidence="10 11">
    <name type="scientific">Thiosulfatimonas sediminis</name>
    <dbReference type="NCBI Taxonomy" id="2675054"/>
    <lineage>
        <taxon>Bacteria</taxon>
        <taxon>Pseudomonadati</taxon>
        <taxon>Pseudomonadota</taxon>
        <taxon>Gammaproteobacteria</taxon>
        <taxon>Thiotrichales</taxon>
        <taxon>Piscirickettsiaceae</taxon>
        <taxon>Thiosulfatimonas</taxon>
    </lineage>
</organism>
<proteinExistence type="inferred from homology"/>
<evidence type="ECO:0000256" key="5">
    <source>
        <dbReference type="ARBA" id="ARBA00022927"/>
    </source>
</evidence>
<dbReference type="GO" id="GO:0008320">
    <property type="term" value="F:protein transmembrane transporter activity"/>
    <property type="evidence" value="ECO:0007669"/>
    <property type="project" value="UniProtKB-UniRule"/>
</dbReference>
<evidence type="ECO:0000256" key="3">
    <source>
        <dbReference type="ARBA" id="ARBA00022475"/>
    </source>
</evidence>
<keyword evidence="5 9" id="KW-0653">Protein transport</keyword>
<dbReference type="PRINTS" id="PR01650">
    <property type="entry name" value="SECETRNLCASE"/>
</dbReference>
<comment type="function">
    <text evidence="9">Essential subunit of the Sec protein translocation channel SecYEG. Clamps together the 2 halves of SecY. May contact the channel plug during translocation.</text>
</comment>
<dbReference type="InterPro" id="IPR001901">
    <property type="entry name" value="Translocase_SecE/Sec61-g"/>
</dbReference>
<comment type="subunit">
    <text evidence="9">Component of the Sec protein translocase complex. Heterotrimer consisting of SecY, SecE and SecG subunits. The heterotrimers can form oligomers, although 1 heterotrimer is thought to be able to translocate proteins. Interacts with the ribosome. Interacts with SecDF, and other proteins may be involved. Interacts with SecA.</text>
</comment>
<evidence type="ECO:0000256" key="7">
    <source>
        <dbReference type="ARBA" id="ARBA00023010"/>
    </source>
</evidence>
<feature type="transmembrane region" description="Helical" evidence="9">
    <location>
        <begin position="107"/>
        <end position="131"/>
    </location>
</feature>
<dbReference type="Proteomes" id="UP000501726">
    <property type="component" value="Chromosome"/>
</dbReference>
<dbReference type="HAMAP" id="MF_00422">
    <property type="entry name" value="SecE"/>
    <property type="match status" value="1"/>
</dbReference>
<dbReference type="GO" id="GO:0005886">
    <property type="term" value="C:plasma membrane"/>
    <property type="evidence" value="ECO:0007669"/>
    <property type="project" value="UniProtKB-UniRule"/>
</dbReference>
<gene>
    <name evidence="9 10" type="primary">secE</name>
    <name evidence="10" type="ORF">THMIRHAS_22410</name>
</gene>
<dbReference type="Gene3D" id="1.20.5.1030">
    <property type="entry name" value="Preprotein translocase secy subunit"/>
    <property type="match status" value="1"/>
</dbReference>
<dbReference type="PANTHER" id="PTHR33910:SF1">
    <property type="entry name" value="PROTEIN TRANSLOCASE SUBUNIT SECE"/>
    <property type="match status" value="1"/>
</dbReference>
<keyword evidence="3 9" id="KW-1003">Cell membrane</keyword>
<protein>
    <recommendedName>
        <fullName evidence="9">Protein translocase subunit SecE</fullName>
    </recommendedName>
</protein>